<comment type="caution">
    <text evidence="7">The sequence shown here is derived from an EMBL/GenBank/DDBJ whole genome shotgun (WGS) entry which is preliminary data.</text>
</comment>
<dbReference type="InterPro" id="IPR053031">
    <property type="entry name" value="Cuticle_assoc_protein"/>
</dbReference>
<evidence type="ECO:0000259" key="6">
    <source>
        <dbReference type="PROSITE" id="PS50808"/>
    </source>
</evidence>
<dbReference type="EMBL" id="JABTTQ020000002">
    <property type="protein sequence ID" value="KAK6162065.1"/>
    <property type="molecule type" value="Genomic_DNA"/>
</dbReference>
<evidence type="ECO:0000313" key="8">
    <source>
        <dbReference type="Proteomes" id="UP001318860"/>
    </source>
</evidence>
<accession>A0ABR0XSR8</accession>
<keyword evidence="3" id="KW-0862">Zinc</keyword>
<evidence type="ECO:0000256" key="5">
    <source>
        <dbReference type="SAM" id="MobiDB-lite"/>
    </source>
</evidence>
<name>A0ABR0XSR8_REHGL</name>
<dbReference type="SUPFAM" id="SSF57667">
    <property type="entry name" value="beta-beta-alpha zinc fingers"/>
    <property type="match status" value="1"/>
</dbReference>
<reference evidence="7 8" key="1">
    <citation type="journal article" date="2021" name="Comput. Struct. Biotechnol. J.">
        <title>De novo genome assembly of the potent medicinal plant Rehmannia glutinosa using nanopore technology.</title>
        <authorList>
            <person name="Ma L."/>
            <person name="Dong C."/>
            <person name="Song C."/>
            <person name="Wang X."/>
            <person name="Zheng X."/>
            <person name="Niu Y."/>
            <person name="Chen S."/>
            <person name="Feng W."/>
        </authorList>
    </citation>
    <scope>NUCLEOTIDE SEQUENCE [LARGE SCALE GENOMIC DNA]</scope>
    <source>
        <strain evidence="7">DH-2019</strain>
    </source>
</reference>
<feature type="region of interest" description="Disordered" evidence="5">
    <location>
        <begin position="1"/>
        <end position="54"/>
    </location>
</feature>
<evidence type="ECO:0000256" key="4">
    <source>
        <dbReference type="PROSITE-ProRule" id="PRU00027"/>
    </source>
</evidence>
<dbReference type="PANTHER" id="PTHR34396:SF25">
    <property type="entry name" value="BOUNDARY ELEMENT ASSOCIATED FACTOR"/>
    <property type="match status" value="1"/>
</dbReference>
<dbReference type="Proteomes" id="UP001318860">
    <property type="component" value="Unassembled WGS sequence"/>
</dbReference>
<evidence type="ECO:0000313" key="7">
    <source>
        <dbReference type="EMBL" id="KAK6162065.1"/>
    </source>
</evidence>
<feature type="compositionally biased region" description="Polar residues" evidence="5">
    <location>
        <begin position="45"/>
        <end position="54"/>
    </location>
</feature>
<dbReference type="SMART" id="SM00614">
    <property type="entry name" value="ZnF_BED"/>
    <property type="match status" value="1"/>
</dbReference>
<evidence type="ECO:0000256" key="2">
    <source>
        <dbReference type="ARBA" id="ARBA00022771"/>
    </source>
</evidence>
<protein>
    <recommendedName>
        <fullName evidence="6">BED-type domain-containing protein</fullName>
    </recommendedName>
</protein>
<keyword evidence="2 4" id="KW-0863">Zinc-finger</keyword>
<gene>
    <name evidence="7" type="ORF">DH2020_001906</name>
</gene>
<feature type="compositionally biased region" description="Low complexity" evidence="5">
    <location>
        <begin position="1"/>
        <end position="37"/>
    </location>
</feature>
<proteinExistence type="predicted"/>
<keyword evidence="1" id="KW-0479">Metal-binding</keyword>
<dbReference type="PANTHER" id="PTHR34396">
    <property type="entry name" value="OS03G0264950 PROTEIN-RELATED"/>
    <property type="match status" value="1"/>
</dbReference>
<dbReference type="InterPro" id="IPR003656">
    <property type="entry name" value="Znf_BED"/>
</dbReference>
<dbReference type="Pfam" id="PF02892">
    <property type="entry name" value="zf-BED"/>
    <property type="match status" value="1"/>
</dbReference>
<evidence type="ECO:0000256" key="1">
    <source>
        <dbReference type="ARBA" id="ARBA00022723"/>
    </source>
</evidence>
<dbReference type="PROSITE" id="PS50808">
    <property type="entry name" value="ZF_BED"/>
    <property type="match status" value="1"/>
</dbReference>
<organism evidence="7 8">
    <name type="scientific">Rehmannia glutinosa</name>
    <name type="common">Chinese foxglove</name>
    <dbReference type="NCBI Taxonomy" id="99300"/>
    <lineage>
        <taxon>Eukaryota</taxon>
        <taxon>Viridiplantae</taxon>
        <taxon>Streptophyta</taxon>
        <taxon>Embryophyta</taxon>
        <taxon>Tracheophyta</taxon>
        <taxon>Spermatophyta</taxon>
        <taxon>Magnoliopsida</taxon>
        <taxon>eudicotyledons</taxon>
        <taxon>Gunneridae</taxon>
        <taxon>Pentapetalae</taxon>
        <taxon>asterids</taxon>
        <taxon>lamiids</taxon>
        <taxon>Lamiales</taxon>
        <taxon>Orobanchaceae</taxon>
        <taxon>Rehmannieae</taxon>
        <taxon>Rehmannia</taxon>
    </lineage>
</organism>
<evidence type="ECO:0000256" key="3">
    <source>
        <dbReference type="ARBA" id="ARBA00022833"/>
    </source>
</evidence>
<sequence length="184" mass="20639">MESNDISPISSPSTDSPISLPITPTSLSLDPPSSPDIAHLDETNENGGKSVVTSTTSGRVFSNVWKHYEKEKVNGKDKAKCKYCSQLLLGDPKQGASHLKKHLERCPKRKVKDIRQQLLHQYEEKERSKSDYDKDAMETTDEMVSLSHLSDGHTHVTVFYDSNDENEEVVGVYKKPNLVYLFAS</sequence>
<dbReference type="InterPro" id="IPR036236">
    <property type="entry name" value="Znf_C2H2_sf"/>
</dbReference>
<feature type="domain" description="BED-type" evidence="6">
    <location>
        <begin position="59"/>
        <end position="114"/>
    </location>
</feature>
<keyword evidence="8" id="KW-1185">Reference proteome</keyword>